<proteinExistence type="predicted"/>
<feature type="transmembrane region" description="Helical" evidence="2">
    <location>
        <begin position="68"/>
        <end position="88"/>
    </location>
</feature>
<dbReference type="EMBL" id="JAYMFH010000014">
    <property type="protein sequence ID" value="MEC4295455.1"/>
    <property type="molecule type" value="Genomic_DNA"/>
</dbReference>
<dbReference type="Proteomes" id="UP001343724">
    <property type="component" value="Unassembled WGS sequence"/>
</dbReference>
<keyword evidence="4" id="KW-1185">Reference proteome</keyword>
<dbReference type="RefSeq" id="WP_326454935.1">
    <property type="nucleotide sequence ID" value="NZ_JAYMFH010000014.1"/>
</dbReference>
<reference evidence="3 4" key="1">
    <citation type="submission" date="2024-01" db="EMBL/GenBank/DDBJ databases">
        <title>novel species in genus Adlercreutzia.</title>
        <authorList>
            <person name="Liu X."/>
        </authorList>
    </citation>
    <scope>NUCLEOTIDE SEQUENCE [LARGE SCALE GENOMIC DNA]</scope>
    <source>
        <strain evidence="3 4">R22</strain>
    </source>
</reference>
<name>A0ABU6J041_9ACTN</name>
<keyword evidence="2" id="KW-0472">Membrane</keyword>
<organism evidence="3 4">
    <name type="scientific">Adlercreutzia shanghongiae</name>
    <dbReference type="NCBI Taxonomy" id="3111773"/>
    <lineage>
        <taxon>Bacteria</taxon>
        <taxon>Bacillati</taxon>
        <taxon>Actinomycetota</taxon>
        <taxon>Coriobacteriia</taxon>
        <taxon>Eggerthellales</taxon>
        <taxon>Eggerthellaceae</taxon>
        <taxon>Adlercreutzia</taxon>
    </lineage>
</organism>
<keyword evidence="2" id="KW-0812">Transmembrane</keyword>
<keyword evidence="2" id="KW-1133">Transmembrane helix</keyword>
<feature type="region of interest" description="Disordered" evidence="1">
    <location>
        <begin position="1"/>
        <end position="21"/>
    </location>
</feature>
<accession>A0ABU6J041</accession>
<evidence type="ECO:0000313" key="3">
    <source>
        <dbReference type="EMBL" id="MEC4295455.1"/>
    </source>
</evidence>
<feature type="transmembrane region" description="Helical" evidence="2">
    <location>
        <begin position="44"/>
        <end position="62"/>
    </location>
</feature>
<comment type="caution">
    <text evidence="3">The sequence shown here is derived from an EMBL/GenBank/DDBJ whole genome shotgun (WGS) entry which is preliminary data.</text>
</comment>
<sequence length="102" mass="11878">MGIFKDENGNSYGDWTHRGQGRTRENANDIITEDDEKKWYDQTFWIIFFLVIFWPVGLVLMWRRACTWHVAVKVVVTIVLLFMAMLSYQMSQAVLAAQGTLS</sequence>
<gene>
    <name evidence="3" type="ORF">VJ920_09045</name>
</gene>
<protein>
    <submittedName>
        <fullName evidence="3">Holotricin-3</fullName>
    </submittedName>
</protein>
<evidence type="ECO:0000313" key="4">
    <source>
        <dbReference type="Proteomes" id="UP001343724"/>
    </source>
</evidence>
<evidence type="ECO:0000256" key="2">
    <source>
        <dbReference type="SAM" id="Phobius"/>
    </source>
</evidence>
<evidence type="ECO:0000256" key="1">
    <source>
        <dbReference type="SAM" id="MobiDB-lite"/>
    </source>
</evidence>